<evidence type="ECO:0000313" key="2">
    <source>
        <dbReference type="Proteomes" id="UP001367508"/>
    </source>
</evidence>
<comment type="caution">
    <text evidence="1">The sequence shown here is derived from an EMBL/GenBank/DDBJ whole genome shotgun (WGS) entry which is preliminary data.</text>
</comment>
<sequence>MAWLVGHSLLRRLTNLAARRVNVAVHTWVVGNDGLALEYLCWCKRKSLERENFNGSLKWPLVMKMKKHSVELGAPPMEEINSYFVTMEAKDEKFSH</sequence>
<gene>
    <name evidence="1" type="ORF">VNO77_02495</name>
</gene>
<dbReference type="AlphaFoldDB" id="A0AAN9RBC6"/>
<evidence type="ECO:0000313" key="1">
    <source>
        <dbReference type="EMBL" id="KAK7360498.1"/>
    </source>
</evidence>
<dbReference type="EMBL" id="JAYMYQ010000001">
    <property type="protein sequence ID" value="KAK7360498.1"/>
    <property type="molecule type" value="Genomic_DNA"/>
</dbReference>
<name>A0AAN9RBC6_CANGL</name>
<dbReference type="Proteomes" id="UP001367508">
    <property type="component" value="Unassembled WGS sequence"/>
</dbReference>
<protein>
    <submittedName>
        <fullName evidence="1">Uncharacterized protein</fullName>
    </submittedName>
</protein>
<accession>A0AAN9RBC6</accession>
<keyword evidence="2" id="KW-1185">Reference proteome</keyword>
<reference evidence="1 2" key="1">
    <citation type="submission" date="2024-01" db="EMBL/GenBank/DDBJ databases">
        <title>The genomes of 5 underutilized Papilionoideae crops provide insights into root nodulation and disease resistanc.</title>
        <authorList>
            <person name="Jiang F."/>
        </authorList>
    </citation>
    <scope>NUCLEOTIDE SEQUENCE [LARGE SCALE GENOMIC DNA]</scope>
    <source>
        <strain evidence="1">LVBAO_FW01</strain>
        <tissue evidence="1">Leaves</tissue>
    </source>
</reference>
<organism evidence="1 2">
    <name type="scientific">Canavalia gladiata</name>
    <name type="common">Sword bean</name>
    <name type="synonym">Dolichos gladiatus</name>
    <dbReference type="NCBI Taxonomy" id="3824"/>
    <lineage>
        <taxon>Eukaryota</taxon>
        <taxon>Viridiplantae</taxon>
        <taxon>Streptophyta</taxon>
        <taxon>Embryophyta</taxon>
        <taxon>Tracheophyta</taxon>
        <taxon>Spermatophyta</taxon>
        <taxon>Magnoliopsida</taxon>
        <taxon>eudicotyledons</taxon>
        <taxon>Gunneridae</taxon>
        <taxon>Pentapetalae</taxon>
        <taxon>rosids</taxon>
        <taxon>fabids</taxon>
        <taxon>Fabales</taxon>
        <taxon>Fabaceae</taxon>
        <taxon>Papilionoideae</taxon>
        <taxon>50 kb inversion clade</taxon>
        <taxon>NPAAA clade</taxon>
        <taxon>indigoferoid/millettioid clade</taxon>
        <taxon>Phaseoleae</taxon>
        <taxon>Canavalia</taxon>
    </lineage>
</organism>
<proteinExistence type="predicted"/>